<evidence type="ECO:0000256" key="4">
    <source>
        <dbReference type="PROSITE-ProRule" id="PRU00124"/>
    </source>
</evidence>
<evidence type="ECO:0000256" key="2">
    <source>
        <dbReference type="ARBA" id="ARBA00022729"/>
    </source>
</evidence>
<dbReference type="InterPro" id="IPR002172">
    <property type="entry name" value="LDrepeatLR_classA_rpt"/>
</dbReference>
<dbReference type="Pfam" id="PF00057">
    <property type="entry name" value="Ldl_recept_a"/>
    <property type="match status" value="1"/>
</dbReference>
<dbReference type="Ensembl" id="ENSPCET00000009116.1">
    <property type="protein sequence ID" value="ENSPCEP00000008801.1"/>
    <property type="gene ID" value="ENSPCEG00000007063.1"/>
</dbReference>
<comment type="caution">
    <text evidence="4">Lacks conserved residue(s) required for the propagation of feature annotation.</text>
</comment>
<protein>
    <recommendedName>
        <fullName evidence="5">LRRNT domain-containing protein</fullName>
    </recommendedName>
</protein>
<dbReference type="SMART" id="SM00192">
    <property type="entry name" value="LDLa"/>
    <property type="match status" value="1"/>
</dbReference>
<dbReference type="AlphaFoldDB" id="A0A8C8RPU7"/>
<evidence type="ECO:0000259" key="5">
    <source>
        <dbReference type="Pfam" id="PF01462"/>
    </source>
</evidence>
<sequence length="150" mass="16659">MLLTVSCFPLAESLLVHSRLDSYACPLGQFPCGNLSVCLPQLLHCNGEKDCNNGADEENCVDNSGWLQILDDMQQTKGSRARKEVETPDCGESLPKQCQCRGMAVNCTDRNLRTVPWVSSNVTMLCFLQRKLVPNCTKQGEKFVPFIAMN</sequence>
<dbReference type="PROSITE" id="PS50068">
    <property type="entry name" value="LDLRA_2"/>
    <property type="match status" value="1"/>
</dbReference>
<dbReference type="Proteomes" id="UP000694393">
    <property type="component" value="Unplaced"/>
</dbReference>
<keyword evidence="7" id="KW-1185">Reference proteome</keyword>
<evidence type="ECO:0000313" key="7">
    <source>
        <dbReference type="Proteomes" id="UP000694393"/>
    </source>
</evidence>
<dbReference type="InterPro" id="IPR000372">
    <property type="entry name" value="LRRNT"/>
</dbReference>
<feature type="disulfide bond" evidence="4">
    <location>
        <begin position="45"/>
        <end position="60"/>
    </location>
</feature>
<proteinExistence type="predicted"/>
<dbReference type="InterPro" id="IPR023415">
    <property type="entry name" value="LDLR_class-A_CS"/>
</dbReference>
<reference evidence="6" key="2">
    <citation type="submission" date="2025-09" db="UniProtKB">
        <authorList>
            <consortium name="Ensembl"/>
        </authorList>
    </citation>
    <scope>IDENTIFICATION</scope>
</reference>
<keyword evidence="2" id="KW-0732">Signal</keyword>
<evidence type="ECO:0000313" key="6">
    <source>
        <dbReference type="Ensembl" id="ENSPCEP00000008801.1"/>
    </source>
</evidence>
<keyword evidence="3 4" id="KW-1015">Disulfide bond</keyword>
<name>A0A8C8RPU7_9SAUR</name>
<dbReference type="Pfam" id="PF01462">
    <property type="entry name" value="LRRNT"/>
    <property type="match status" value="1"/>
</dbReference>
<accession>A0A8C8RPU7</accession>
<keyword evidence="1" id="KW-0433">Leucine-rich repeat</keyword>
<evidence type="ECO:0000256" key="3">
    <source>
        <dbReference type="ARBA" id="ARBA00023157"/>
    </source>
</evidence>
<feature type="domain" description="LRRNT" evidence="5">
    <location>
        <begin position="95"/>
        <end position="117"/>
    </location>
</feature>
<dbReference type="CDD" id="cd00112">
    <property type="entry name" value="LDLa"/>
    <property type="match status" value="1"/>
</dbReference>
<evidence type="ECO:0000256" key="1">
    <source>
        <dbReference type="ARBA" id="ARBA00022614"/>
    </source>
</evidence>
<dbReference type="Gene3D" id="4.10.400.10">
    <property type="entry name" value="Low-density Lipoprotein Receptor"/>
    <property type="match status" value="1"/>
</dbReference>
<dbReference type="PROSITE" id="PS01209">
    <property type="entry name" value="LDLRA_1"/>
    <property type="match status" value="1"/>
</dbReference>
<dbReference type="InterPro" id="IPR036055">
    <property type="entry name" value="LDL_receptor-like_sf"/>
</dbReference>
<reference evidence="6" key="1">
    <citation type="submission" date="2025-08" db="UniProtKB">
        <authorList>
            <consortium name="Ensembl"/>
        </authorList>
    </citation>
    <scope>IDENTIFICATION</scope>
</reference>
<dbReference type="FunFam" id="4.10.400.10:FF:000014">
    <property type="entry name" value="Relaxin family peptide receptor 1"/>
    <property type="match status" value="1"/>
</dbReference>
<dbReference type="SUPFAM" id="SSF57424">
    <property type="entry name" value="LDL receptor-like module"/>
    <property type="match status" value="1"/>
</dbReference>
<organism evidence="6 7">
    <name type="scientific">Pelusios castaneus</name>
    <name type="common">West African mud turtle</name>
    <dbReference type="NCBI Taxonomy" id="367368"/>
    <lineage>
        <taxon>Eukaryota</taxon>
        <taxon>Metazoa</taxon>
        <taxon>Chordata</taxon>
        <taxon>Craniata</taxon>
        <taxon>Vertebrata</taxon>
        <taxon>Euteleostomi</taxon>
        <taxon>Archelosauria</taxon>
        <taxon>Testudinata</taxon>
        <taxon>Testudines</taxon>
        <taxon>Pleurodira</taxon>
        <taxon>Pelomedusidae</taxon>
        <taxon>Pelusios</taxon>
    </lineage>
</organism>